<name>A0ABR3WQ67_9EURO</name>
<dbReference type="EMBL" id="JAVDPF010000059">
    <property type="protein sequence ID" value="KAL1865575.1"/>
    <property type="molecule type" value="Genomic_DNA"/>
</dbReference>
<proteinExistence type="predicted"/>
<evidence type="ECO:0000313" key="3">
    <source>
        <dbReference type="Proteomes" id="UP001583193"/>
    </source>
</evidence>
<dbReference type="Proteomes" id="UP001583193">
    <property type="component" value="Unassembled WGS sequence"/>
</dbReference>
<reference evidence="2 3" key="1">
    <citation type="journal article" date="2024" name="IMA Fungus">
        <title>IMA Genome - F19 : A genome assembly and annotation guide to empower mycologists, including annotated draft genome sequences of Ceratocystis pirilliformis, Diaporthe australafricana, Fusarium ophioides, Paecilomyces lecythidis, and Sporothrix stenoceras.</title>
        <authorList>
            <person name="Aylward J."/>
            <person name="Wilson A.M."/>
            <person name="Visagie C.M."/>
            <person name="Spraker J."/>
            <person name="Barnes I."/>
            <person name="Buitendag C."/>
            <person name="Ceriani C."/>
            <person name="Del Mar Angel L."/>
            <person name="du Plessis D."/>
            <person name="Fuchs T."/>
            <person name="Gasser K."/>
            <person name="Kramer D."/>
            <person name="Li W."/>
            <person name="Munsamy K."/>
            <person name="Piso A."/>
            <person name="Price J.L."/>
            <person name="Sonnekus B."/>
            <person name="Thomas C."/>
            <person name="van der Nest A."/>
            <person name="van Dijk A."/>
            <person name="van Heerden A."/>
            <person name="van Vuuren N."/>
            <person name="Yilmaz N."/>
            <person name="Duong T.A."/>
            <person name="van der Merwe N.A."/>
            <person name="Wingfield M.J."/>
            <person name="Wingfield B.D."/>
        </authorList>
    </citation>
    <scope>NUCLEOTIDE SEQUENCE [LARGE SCALE GENOMIC DNA]</scope>
    <source>
        <strain evidence="2 3">CMW 18167</strain>
    </source>
</reference>
<gene>
    <name evidence="2" type="ORF">Plec18167_009388</name>
</gene>
<protein>
    <submittedName>
        <fullName evidence="2">Uncharacterized protein</fullName>
    </submittedName>
</protein>
<evidence type="ECO:0000313" key="2">
    <source>
        <dbReference type="EMBL" id="KAL1865575.1"/>
    </source>
</evidence>
<sequence>MGQLGVEGGVEAVGWMQMQMQIWTEGEPCLVYMPFGGEEGDGRRLRTRDPAEWRDSAAASRPGQFHAEKEAALSLIIASLRVTVFHGNIDGSAMDLRGPGLVLG</sequence>
<accession>A0ABR3WQ67</accession>
<comment type="caution">
    <text evidence="2">The sequence shown here is derived from an EMBL/GenBank/DDBJ whole genome shotgun (WGS) entry which is preliminary data.</text>
</comment>
<evidence type="ECO:0000256" key="1">
    <source>
        <dbReference type="SAM" id="MobiDB-lite"/>
    </source>
</evidence>
<feature type="compositionally biased region" description="Basic and acidic residues" evidence="1">
    <location>
        <begin position="40"/>
        <end position="55"/>
    </location>
</feature>
<organism evidence="2 3">
    <name type="scientific">Paecilomyces lecythidis</name>
    <dbReference type="NCBI Taxonomy" id="3004212"/>
    <lineage>
        <taxon>Eukaryota</taxon>
        <taxon>Fungi</taxon>
        <taxon>Dikarya</taxon>
        <taxon>Ascomycota</taxon>
        <taxon>Pezizomycotina</taxon>
        <taxon>Eurotiomycetes</taxon>
        <taxon>Eurotiomycetidae</taxon>
        <taxon>Eurotiales</taxon>
        <taxon>Thermoascaceae</taxon>
        <taxon>Paecilomyces</taxon>
    </lineage>
</organism>
<feature type="region of interest" description="Disordered" evidence="1">
    <location>
        <begin position="37"/>
        <end position="62"/>
    </location>
</feature>
<keyword evidence="3" id="KW-1185">Reference proteome</keyword>